<dbReference type="Pfam" id="PF00419">
    <property type="entry name" value="Fimbrial"/>
    <property type="match status" value="1"/>
</dbReference>
<dbReference type="InterPro" id="IPR000259">
    <property type="entry name" value="Adhesion_dom_fimbrial"/>
</dbReference>
<keyword evidence="1 2" id="KW-0732">Signal</keyword>
<feature type="chain" id="PRO_5019119469" evidence="2">
    <location>
        <begin position="26"/>
        <end position="362"/>
    </location>
</feature>
<dbReference type="InterPro" id="IPR008966">
    <property type="entry name" value="Adhesion_dom_sf"/>
</dbReference>
<dbReference type="AlphaFoldDB" id="A0A454JHG9"/>
<organism evidence="4 5">
    <name type="scientific">Aquitalea palustris</name>
    <dbReference type="NCBI Taxonomy" id="2480983"/>
    <lineage>
        <taxon>Bacteria</taxon>
        <taxon>Pseudomonadati</taxon>
        <taxon>Pseudomonadota</taxon>
        <taxon>Betaproteobacteria</taxon>
        <taxon>Neisseriales</taxon>
        <taxon>Chromobacteriaceae</taxon>
        <taxon>Aquitalea</taxon>
    </lineage>
</organism>
<comment type="caution">
    <text evidence="4">The sequence shown here is derived from an EMBL/GenBank/DDBJ whole genome shotgun (WGS) entry which is preliminary data.</text>
</comment>
<dbReference type="GO" id="GO:0043709">
    <property type="term" value="P:cell adhesion involved in single-species biofilm formation"/>
    <property type="evidence" value="ECO:0007669"/>
    <property type="project" value="TreeGrafter"/>
</dbReference>
<name>A0A454JHG9_9NEIS</name>
<keyword evidence="5" id="KW-1185">Reference proteome</keyword>
<dbReference type="PANTHER" id="PTHR33420:SF3">
    <property type="entry name" value="FIMBRIAL SUBUNIT ELFA"/>
    <property type="match status" value="1"/>
</dbReference>
<dbReference type="GO" id="GO:0009289">
    <property type="term" value="C:pilus"/>
    <property type="evidence" value="ECO:0007669"/>
    <property type="project" value="InterPro"/>
</dbReference>
<feature type="signal peptide" evidence="2">
    <location>
        <begin position="1"/>
        <end position="25"/>
    </location>
</feature>
<protein>
    <submittedName>
        <fullName evidence="4">Type 1 fimbrial protein</fullName>
    </submittedName>
</protein>
<sequence>MRKTILFIAALLLAAFWLGSSQARCAPWIVNTSSASNGALFMITDTKSGIASNQPNFTAISGWSSDRLVSPLGTCDMYGGGFYFILDGSASPPLKLTASGMSSAVGSYNESGVNYPVYPSSVPGIGFIIKQRIVSPASATVPGGTAISFTPTASQQSFNSYIAGKLIKTGDIGNVNVSAIRLPVTYTLTFTGRFAGEISTASNSFSGTAVGNYTVQNVSCTVNTSSLQVTLASIAPTDLPGLNSTAKPTPFNLGLNCPSSSSVAIYMTLTDNSNPGNTGNLLSLSPGSSASGVNLQILRNSGSPSLVNFGPDSSAAGNLNQLLMATNATGSQTFPFLVRYIRTGTLSGGTVNGQATFTMSYQ</sequence>
<dbReference type="InterPro" id="IPR036937">
    <property type="entry name" value="Adhesion_dom_fimbrial_sf"/>
</dbReference>
<dbReference type="PANTHER" id="PTHR33420">
    <property type="entry name" value="FIMBRIAL SUBUNIT ELFA-RELATED"/>
    <property type="match status" value="1"/>
</dbReference>
<gene>
    <name evidence="4" type="ORF">EAY64_11930</name>
</gene>
<feature type="domain" description="Fimbrial-type adhesion" evidence="3">
    <location>
        <begin position="214"/>
        <end position="362"/>
    </location>
</feature>
<proteinExistence type="predicted"/>
<evidence type="ECO:0000259" key="3">
    <source>
        <dbReference type="Pfam" id="PF00419"/>
    </source>
</evidence>
<evidence type="ECO:0000256" key="2">
    <source>
        <dbReference type="SAM" id="SignalP"/>
    </source>
</evidence>
<evidence type="ECO:0000313" key="4">
    <source>
        <dbReference type="EMBL" id="RMC96682.1"/>
    </source>
</evidence>
<dbReference type="Gene3D" id="2.60.40.1090">
    <property type="entry name" value="Fimbrial-type adhesion domain"/>
    <property type="match status" value="1"/>
</dbReference>
<dbReference type="SUPFAM" id="SSF49401">
    <property type="entry name" value="Bacterial adhesins"/>
    <property type="match status" value="1"/>
</dbReference>
<dbReference type="Proteomes" id="UP000274139">
    <property type="component" value="Unassembled WGS sequence"/>
</dbReference>
<accession>A0A454JHG9</accession>
<dbReference type="EMBL" id="RFAR01000047">
    <property type="protein sequence ID" value="RMC96682.1"/>
    <property type="molecule type" value="Genomic_DNA"/>
</dbReference>
<dbReference type="InterPro" id="IPR050263">
    <property type="entry name" value="Bact_Fimbrial_Adh_Pro"/>
</dbReference>
<reference evidence="4 5" key="1">
    <citation type="submission" date="2018-10" db="EMBL/GenBank/DDBJ databases">
        <title>Draft genome sequence of Aquitalea MWU14-2217 isolated from a wild cranberry bog in Provincetown, Massachusetts.</title>
        <authorList>
            <person name="Ebadzadsahrai G."/>
            <person name="Soby S."/>
        </authorList>
    </citation>
    <scope>NUCLEOTIDE SEQUENCE [LARGE SCALE GENOMIC DNA]</scope>
    <source>
        <strain evidence="4 5">MWU14-2217</strain>
    </source>
</reference>
<evidence type="ECO:0000256" key="1">
    <source>
        <dbReference type="ARBA" id="ARBA00022729"/>
    </source>
</evidence>
<evidence type="ECO:0000313" key="5">
    <source>
        <dbReference type="Proteomes" id="UP000274139"/>
    </source>
</evidence>